<name>A0A7S2UES0_9STRA</name>
<gene>
    <name evidence="2" type="ORF">ASEP1449_LOCUS8852</name>
</gene>
<dbReference type="EMBL" id="HBHQ01013309">
    <property type="protein sequence ID" value="CAD9817020.1"/>
    <property type="molecule type" value="Transcribed_RNA"/>
</dbReference>
<keyword evidence="1" id="KW-1133">Transmembrane helix</keyword>
<proteinExistence type="predicted"/>
<organism evidence="2">
    <name type="scientific">Attheya septentrionalis</name>
    <dbReference type="NCBI Taxonomy" id="420275"/>
    <lineage>
        <taxon>Eukaryota</taxon>
        <taxon>Sar</taxon>
        <taxon>Stramenopiles</taxon>
        <taxon>Ochrophyta</taxon>
        <taxon>Bacillariophyta</taxon>
        <taxon>Coscinodiscophyceae</taxon>
        <taxon>Chaetocerotophycidae</taxon>
        <taxon>Chaetocerotales</taxon>
        <taxon>Attheyaceae</taxon>
        <taxon>Attheya</taxon>
    </lineage>
</organism>
<dbReference type="AlphaFoldDB" id="A0A7S2UES0"/>
<reference evidence="2" key="1">
    <citation type="submission" date="2021-01" db="EMBL/GenBank/DDBJ databases">
        <authorList>
            <person name="Corre E."/>
            <person name="Pelletier E."/>
            <person name="Niang G."/>
            <person name="Scheremetjew M."/>
            <person name="Finn R."/>
            <person name="Kale V."/>
            <person name="Holt S."/>
            <person name="Cochrane G."/>
            <person name="Meng A."/>
            <person name="Brown T."/>
            <person name="Cohen L."/>
        </authorList>
    </citation>
    <scope>NUCLEOTIDE SEQUENCE</scope>
    <source>
        <strain evidence="2">CCMP2084</strain>
    </source>
</reference>
<accession>A0A7S2UES0</accession>
<sequence length="552" mass="60538">MLQIFSLEKIQRGKRQIMVRSIWALWPYLVLSLFLFHPVVEGKRASCPRISDVTTSTKLQAADPNGRQGFWEVSGLGMSPKKKAPSGQPVLYTVNDSGGGKRLGIYDSGSGKRLLTLRLSFLPSETDYESMAVGSCGSTGTDSTCIYIGDFGDNKARNNPVGTKTSRSGVPYQIFKIQEPDYSDFNDNQKLPTSYFHSVMEFDYDHFSSPTKLADCEALFLDHTGWGGGEIGDLYMVSKYSKNRAKEYTRLFKIPMSAWPSSNQMGSKSSYSPKAVGKAPGGMGISWTRADMSLDGSVIALGDIKKTYLFLRCPGMSVAETLNGNSCHSWSSPRSDNAKQYEAFAWTPDGSRTLQMSECDGCDPVMVWTKMNYDEGQECSQTQEEGYILEAESLVESLVEWAIGSFGPCLDSCEQIADWQCISVEAQSVLSDEFCTTEGLDRPVDKVRLCEECPSTLYPMVSTSVMPSASASTVPTVYTSSPPSVISSESLTSTNPTAIIITDSSETLREPDQIALLARNDVTSANCRLWPRYQIQFGTLTVVGLCILGLVC</sequence>
<feature type="transmembrane region" description="Helical" evidence="1">
    <location>
        <begin position="21"/>
        <end position="40"/>
    </location>
</feature>
<keyword evidence="1" id="KW-0472">Membrane</keyword>
<protein>
    <submittedName>
        <fullName evidence="2">Uncharacterized protein</fullName>
    </submittedName>
</protein>
<evidence type="ECO:0000256" key="1">
    <source>
        <dbReference type="SAM" id="Phobius"/>
    </source>
</evidence>
<keyword evidence="1" id="KW-0812">Transmembrane</keyword>
<evidence type="ECO:0000313" key="2">
    <source>
        <dbReference type="EMBL" id="CAD9817020.1"/>
    </source>
</evidence>